<protein>
    <submittedName>
        <fullName evidence="9">Flagellar L-ring protein</fullName>
    </submittedName>
</protein>
<evidence type="ECO:0000256" key="3">
    <source>
        <dbReference type="ARBA" id="ARBA00004442"/>
    </source>
</evidence>
<proteinExistence type="inferred from homology"/>
<dbReference type="GO" id="GO:0071973">
    <property type="term" value="P:bacterial-type flagellum-dependent cell motility"/>
    <property type="evidence" value="ECO:0007669"/>
    <property type="project" value="InterPro"/>
</dbReference>
<comment type="function">
    <text evidence="1">Assembles around the rod to form the L-ring and probably protects the motor/basal body from shearing forces during rotation.</text>
</comment>
<dbReference type="eggNOG" id="COG2063">
    <property type="taxonomic scope" value="Bacteria"/>
</dbReference>
<dbReference type="KEGG" id="tal:Thal_1245"/>
<dbReference type="HOGENOM" id="CLU_069313_1_1_0"/>
<dbReference type="EMBL" id="CP001931">
    <property type="protein sequence ID" value="ADC89877.1"/>
    <property type="molecule type" value="Genomic_DNA"/>
</dbReference>
<dbReference type="PROSITE" id="PS51257">
    <property type="entry name" value="PROKAR_LIPOPROTEIN"/>
    <property type="match status" value="1"/>
</dbReference>
<keyword evidence="8" id="KW-0998">Cell outer membrane</keyword>
<evidence type="ECO:0000313" key="10">
    <source>
        <dbReference type="Proteomes" id="UP000002043"/>
    </source>
</evidence>
<evidence type="ECO:0000256" key="1">
    <source>
        <dbReference type="ARBA" id="ARBA00002591"/>
    </source>
</evidence>
<dbReference type="STRING" id="638303.Thal_1245"/>
<dbReference type="OrthoDB" id="9789227at2"/>
<dbReference type="PANTHER" id="PTHR34933:SF1">
    <property type="entry name" value="FLAGELLAR L-RING PROTEIN"/>
    <property type="match status" value="1"/>
</dbReference>
<dbReference type="GO" id="GO:0009279">
    <property type="term" value="C:cell outer membrane"/>
    <property type="evidence" value="ECO:0007669"/>
    <property type="project" value="UniProtKB-SubCell"/>
</dbReference>
<evidence type="ECO:0000256" key="7">
    <source>
        <dbReference type="ARBA" id="ARBA00023143"/>
    </source>
</evidence>
<dbReference type="InterPro" id="IPR000527">
    <property type="entry name" value="Flag_Lring"/>
</dbReference>
<dbReference type="Pfam" id="PF02107">
    <property type="entry name" value="FlgH"/>
    <property type="match status" value="1"/>
</dbReference>
<keyword evidence="6" id="KW-0472">Membrane</keyword>
<gene>
    <name evidence="9" type="ordered locus">Thal_1245</name>
</gene>
<dbReference type="PANTHER" id="PTHR34933">
    <property type="entry name" value="FLAGELLAR L-RING PROTEIN"/>
    <property type="match status" value="1"/>
</dbReference>
<keyword evidence="5" id="KW-0732">Signal</keyword>
<sequence length="223" mass="24169">MGKGVMWLIGLLLMLVSCAQKVVSVEEYEARNPYPGQTQQVHYSSMGSIMPSEGFVSLYSDTKARRVGDVIYVLLVESLNAVESVANQTSRSATFKEGVASLFGISKDVLDQLSAQGGGQMSTKGSGKFQQSAVISTRMAGRVMKVYPNGSMLIEAKKNFYWNNVSREMVLRGVVRGEDIDATNTVSSDKIANLEVIVEGRGFTVDGGNPGWLARLLAKVLPF</sequence>
<name>D3SM97_THEAH</name>
<reference evidence="10" key="1">
    <citation type="journal article" date="2010" name="Stand. Genomic Sci.">
        <title>Complete genome sequence of Thermocrinis albus type strain (HI 11/12T).</title>
        <authorList>
            <person name="Wirth R."/>
            <person name="Sikorski J."/>
            <person name="Brambilla E."/>
            <person name="Misra M."/>
            <person name="Lapidus A."/>
            <person name="Copeland A."/>
            <person name="Nolan M."/>
            <person name="Lucas S."/>
            <person name="Chen F."/>
            <person name="Tice H."/>
            <person name="Cheng J.F."/>
            <person name="Han C."/>
            <person name="Detter J.C."/>
            <person name="Tapia R."/>
            <person name="Bruce D."/>
            <person name="Goodwin L."/>
            <person name="Pitluck S."/>
            <person name="Pati A."/>
            <person name="Anderson I."/>
            <person name="Ivanova N."/>
            <person name="Mavromatis K."/>
            <person name="Mikhailova N."/>
            <person name="Chen A."/>
            <person name="Palaniappan K."/>
            <person name="Bilek Y."/>
            <person name="Hader T."/>
            <person name="Land M."/>
            <person name="Hauser L."/>
            <person name="Chang Y.J."/>
            <person name="Jeffries C.D."/>
            <person name="Tindall B.J."/>
            <person name="Rohde M."/>
            <person name="Goker M."/>
            <person name="Bristow J."/>
            <person name="Eisen J.A."/>
            <person name="Markowitz V."/>
            <person name="Hugenholtz P."/>
            <person name="Kyrpides N.C."/>
            <person name="Klenk H.P."/>
        </authorList>
    </citation>
    <scope>NUCLEOTIDE SEQUENCE [LARGE SCALE GENOMIC DNA]</scope>
    <source>
        <strain evidence="10">DSM 14484 / JCM 11386 / HI 11/12</strain>
    </source>
</reference>
<dbReference type="GO" id="GO:0009427">
    <property type="term" value="C:bacterial-type flagellum basal body, distal rod, L ring"/>
    <property type="evidence" value="ECO:0007669"/>
    <property type="project" value="InterPro"/>
</dbReference>
<keyword evidence="9" id="KW-0282">Flagellum</keyword>
<comment type="subcellular location">
    <subcellularLocation>
        <location evidence="2">Bacterial flagellum basal body</location>
    </subcellularLocation>
    <subcellularLocation>
        <location evidence="3">Cell outer membrane</location>
    </subcellularLocation>
</comment>
<accession>D3SM97</accession>
<evidence type="ECO:0000256" key="2">
    <source>
        <dbReference type="ARBA" id="ARBA00004117"/>
    </source>
</evidence>
<dbReference type="PRINTS" id="PR01008">
    <property type="entry name" value="FLGLRINGFLGH"/>
</dbReference>
<comment type="similarity">
    <text evidence="4">Belongs to the FlgH family.</text>
</comment>
<keyword evidence="7" id="KW-0975">Bacterial flagellum</keyword>
<evidence type="ECO:0000256" key="4">
    <source>
        <dbReference type="ARBA" id="ARBA00006929"/>
    </source>
</evidence>
<evidence type="ECO:0000313" key="9">
    <source>
        <dbReference type="EMBL" id="ADC89877.1"/>
    </source>
</evidence>
<dbReference type="Proteomes" id="UP000002043">
    <property type="component" value="Chromosome"/>
</dbReference>
<keyword evidence="9" id="KW-0969">Cilium</keyword>
<keyword evidence="9" id="KW-0966">Cell projection</keyword>
<dbReference type="GO" id="GO:0003774">
    <property type="term" value="F:cytoskeletal motor activity"/>
    <property type="evidence" value="ECO:0007669"/>
    <property type="project" value="InterPro"/>
</dbReference>
<organism evidence="9 10">
    <name type="scientific">Thermocrinis albus (strain DSM 14484 / JCM 11386 / HI 11/12)</name>
    <dbReference type="NCBI Taxonomy" id="638303"/>
    <lineage>
        <taxon>Bacteria</taxon>
        <taxon>Pseudomonadati</taxon>
        <taxon>Aquificota</taxon>
        <taxon>Aquificia</taxon>
        <taxon>Aquificales</taxon>
        <taxon>Aquificaceae</taxon>
        <taxon>Thermocrinis</taxon>
    </lineage>
</organism>
<evidence type="ECO:0000256" key="5">
    <source>
        <dbReference type="ARBA" id="ARBA00022729"/>
    </source>
</evidence>
<evidence type="ECO:0000256" key="6">
    <source>
        <dbReference type="ARBA" id="ARBA00023136"/>
    </source>
</evidence>
<keyword evidence="10" id="KW-1185">Reference proteome</keyword>
<dbReference type="AlphaFoldDB" id="D3SM97"/>
<evidence type="ECO:0000256" key="8">
    <source>
        <dbReference type="ARBA" id="ARBA00023237"/>
    </source>
</evidence>